<keyword evidence="2" id="KW-1185">Reference proteome</keyword>
<proteinExistence type="predicted"/>
<dbReference type="HOGENOM" id="CLU_2372602_0_0_1"/>
<organism evidence="1 2">
    <name type="scientific">Phialophora macrospora</name>
    <dbReference type="NCBI Taxonomy" id="1851006"/>
    <lineage>
        <taxon>Eukaryota</taxon>
        <taxon>Fungi</taxon>
        <taxon>Dikarya</taxon>
        <taxon>Ascomycota</taxon>
        <taxon>Pezizomycotina</taxon>
        <taxon>Eurotiomycetes</taxon>
        <taxon>Chaetothyriomycetidae</taxon>
        <taxon>Chaetothyriales</taxon>
        <taxon>Herpotrichiellaceae</taxon>
        <taxon>Phialophora</taxon>
    </lineage>
</organism>
<accession>A0A0D2CCQ4</accession>
<sequence length="111" mass="12577">MEPLDEARWGIYCKPYLNPFDRAIKMCAREFAAVLATEYADHSNDAAIFAHCLATVQEEIKKVASFIRSPPRFPRMTSTIKMGSVTVTIAYHFEGTNLKTQVTDNPLKHKL</sequence>
<dbReference type="EMBL" id="KN846962">
    <property type="protein sequence ID" value="KIW62851.1"/>
    <property type="molecule type" value="Genomic_DNA"/>
</dbReference>
<evidence type="ECO:0000313" key="1">
    <source>
        <dbReference type="EMBL" id="KIW62851.1"/>
    </source>
</evidence>
<dbReference type="AlphaFoldDB" id="A0A0D2CCQ4"/>
<protein>
    <submittedName>
        <fullName evidence="1">Uncharacterized protein</fullName>
    </submittedName>
</protein>
<evidence type="ECO:0000313" key="2">
    <source>
        <dbReference type="Proteomes" id="UP000054266"/>
    </source>
</evidence>
<name>A0A0D2CCQ4_9EURO</name>
<dbReference type="Proteomes" id="UP000054266">
    <property type="component" value="Unassembled WGS sequence"/>
</dbReference>
<gene>
    <name evidence="1" type="ORF">PV04_09743</name>
</gene>
<reference evidence="1 2" key="1">
    <citation type="submission" date="2015-01" db="EMBL/GenBank/DDBJ databases">
        <title>The Genome Sequence of Capronia semiimmersa CBS27337.</title>
        <authorList>
            <consortium name="The Broad Institute Genomics Platform"/>
            <person name="Cuomo C."/>
            <person name="de Hoog S."/>
            <person name="Gorbushina A."/>
            <person name="Stielow B."/>
            <person name="Teixiera M."/>
            <person name="Abouelleil A."/>
            <person name="Chapman S.B."/>
            <person name="Priest M."/>
            <person name="Young S.K."/>
            <person name="Wortman J."/>
            <person name="Nusbaum C."/>
            <person name="Birren B."/>
        </authorList>
    </citation>
    <scope>NUCLEOTIDE SEQUENCE [LARGE SCALE GENOMIC DNA]</scope>
    <source>
        <strain evidence="1 2">CBS 27337</strain>
    </source>
</reference>